<feature type="transmembrane region" description="Helical" evidence="2">
    <location>
        <begin position="218"/>
        <end position="237"/>
    </location>
</feature>
<keyword evidence="2" id="KW-0812">Transmembrane</keyword>
<keyword evidence="2" id="KW-0472">Membrane</keyword>
<name>A0A5C6FZG6_9PLAN</name>
<feature type="transmembrane region" description="Helical" evidence="2">
    <location>
        <begin position="142"/>
        <end position="169"/>
    </location>
</feature>
<evidence type="ECO:0000256" key="2">
    <source>
        <dbReference type="SAM" id="Phobius"/>
    </source>
</evidence>
<feature type="transmembrane region" description="Helical" evidence="2">
    <location>
        <begin position="36"/>
        <end position="57"/>
    </location>
</feature>
<proteinExistence type="predicted"/>
<dbReference type="OrthoDB" id="267374at2"/>
<feature type="transmembrane region" description="Helical" evidence="2">
    <location>
        <begin position="77"/>
        <end position="95"/>
    </location>
</feature>
<feature type="compositionally biased region" description="Polar residues" evidence="1">
    <location>
        <begin position="111"/>
        <end position="120"/>
    </location>
</feature>
<gene>
    <name evidence="3" type="ORF">V7x_19280</name>
</gene>
<dbReference type="AlphaFoldDB" id="A0A5C6FZG6"/>
<keyword evidence="2" id="KW-1133">Transmembrane helix</keyword>
<dbReference type="EMBL" id="SJPZ01000001">
    <property type="protein sequence ID" value="TWU66363.1"/>
    <property type="molecule type" value="Genomic_DNA"/>
</dbReference>
<feature type="region of interest" description="Disordered" evidence="1">
    <location>
        <begin position="102"/>
        <end position="129"/>
    </location>
</feature>
<sequence>MIRRHRKPPQESDRVSRIAIGVLEAIGRIGRWTLETAFLCIAGFALAAAIHTVVVIIGAVAGLEQTFLDDRMSPNDMAAAGWWIGLAAGLFRLPANLRRPFGQQIDDSSEDSTAPSNVDDTNVEDMDRGQRSTTVWDRLRHLALGGLIGAGGGLMLAVYVCVLCTAVLLCPLTPATWNSSLVIGQADVADGRDHPHSSTASGNSDGSVQFWHPVYGSILFWCVGGGTIVGALAAAAMSPTSTRSDALT</sequence>
<accession>A0A5C6FZG6</accession>
<evidence type="ECO:0000313" key="4">
    <source>
        <dbReference type="Proteomes" id="UP000316476"/>
    </source>
</evidence>
<comment type="caution">
    <text evidence="3">The sequence shown here is derived from an EMBL/GenBank/DDBJ whole genome shotgun (WGS) entry which is preliminary data.</text>
</comment>
<dbReference type="Proteomes" id="UP000316476">
    <property type="component" value="Unassembled WGS sequence"/>
</dbReference>
<reference evidence="3 4" key="1">
    <citation type="submission" date="2019-02" db="EMBL/GenBank/DDBJ databases">
        <title>Deep-cultivation of Planctomycetes and their phenomic and genomic characterization uncovers novel biology.</title>
        <authorList>
            <person name="Wiegand S."/>
            <person name="Jogler M."/>
            <person name="Boedeker C."/>
            <person name="Pinto D."/>
            <person name="Vollmers J."/>
            <person name="Rivas-Marin E."/>
            <person name="Kohn T."/>
            <person name="Peeters S.H."/>
            <person name="Heuer A."/>
            <person name="Rast P."/>
            <person name="Oberbeckmann S."/>
            <person name="Bunk B."/>
            <person name="Jeske O."/>
            <person name="Meyerdierks A."/>
            <person name="Storesund J.E."/>
            <person name="Kallscheuer N."/>
            <person name="Luecker S."/>
            <person name="Lage O.M."/>
            <person name="Pohl T."/>
            <person name="Merkel B.J."/>
            <person name="Hornburger P."/>
            <person name="Mueller R.-W."/>
            <person name="Bruemmer F."/>
            <person name="Labrenz M."/>
            <person name="Spormann A.M."/>
            <person name="Op Den Camp H."/>
            <person name="Overmann J."/>
            <person name="Amann R."/>
            <person name="Jetten M.S.M."/>
            <person name="Mascher T."/>
            <person name="Medema M.H."/>
            <person name="Devos D.P."/>
            <person name="Kaster A.-K."/>
            <person name="Ovreas L."/>
            <person name="Rohde M."/>
            <person name="Galperin M.Y."/>
            <person name="Jogler C."/>
        </authorList>
    </citation>
    <scope>NUCLEOTIDE SEQUENCE [LARGE SCALE GENOMIC DNA]</scope>
    <source>
        <strain evidence="3 4">V7</strain>
    </source>
</reference>
<organism evidence="3 4">
    <name type="scientific">Crateriforma conspicua</name>
    <dbReference type="NCBI Taxonomy" id="2527996"/>
    <lineage>
        <taxon>Bacteria</taxon>
        <taxon>Pseudomonadati</taxon>
        <taxon>Planctomycetota</taxon>
        <taxon>Planctomycetia</taxon>
        <taxon>Planctomycetales</taxon>
        <taxon>Planctomycetaceae</taxon>
        <taxon>Crateriforma</taxon>
    </lineage>
</organism>
<protein>
    <submittedName>
        <fullName evidence="3">Uncharacterized protein</fullName>
    </submittedName>
</protein>
<evidence type="ECO:0000256" key="1">
    <source>
        <dbReference type="SAM" id="MobiDB-lite"/>
    </source>
</evidence>
<evidence type="ECO:0000313" key="3">
    <source>
        <dbReference type="EMBL" id="TWU66363.1"/>
    </source>
</evidence>